<dbReference type="AlphaFoldDB" id="A0A397U463"/>
<keyword evidence="2" id="KW-1185">Reference proteome</keyword>
<comment type="caution">
    <text evidence="1">The sequence shown here is derived from an EMBL/GenBank/DDBJ whole genome shotgun (WGS) entry which is preliminary data.</text>
</comment>
<evidence type="ECO:0000313" key="2">
    <source>
        <dbReference type="Proteomes" id="UP000266673"/>
    </source>
</evidence>
<sequence>MLVLLNWFYRLNLFILRIETKFSMICFNLCTRAHTYVYTYVLRMYYVCIYVHMYNSNIDIDK</sequence>
<dbReference type="EMBL" id="QKWP01002773">
    <property type="protein sequence ID" value="RIB02213.1"/>
    <property type="molecule type" value="Genomic_DNA"/>
</dbReference>
<organism evidence="1 2">
    <name type="scientific">Gigaspora rosea</name>
    <dbReference type="NCBI Taxonomy" id="44941"/>
    <lineage>
        <taxon>Eukaryota</taxon>
        <taxon>Fungi</taxon>
        <taxon>Fungi incertae sedis</taxon>
        <taxon>Mucoromycota</taxon>
        <taxon>Glomeromycotina</taxon>
        <taxon>Glomeromycetes</taxon>
        <taxon>Diversisporales</taxon>
        <taxon>Gigasporaceae</taxon>
        <taxon>Gigaspora</taxon>
    </lineage>
</organism>
<gene>
    <name evidence="1" type="ORF">C2G38_2125728</name>
</gene>
<name>A0A397U463_9GLOM</name>
<protein>
    <submittedName>
        <fullName evidence="1">Uncharacterized protein</fullName>
    </submittedName>
</protein>
<accession>A0A397U463</accession>
<dbReference type="Proteomes" id="UP000266673">
    <property type="component" value="Unassembled WGS sequence"/>
</dbReference>
<proteinExistence type="predicted"/>
<reference evidence="1 2" key="1">
    <citation type="submission" date="2018-06" db="EMBL/GenBank/DDBJ databases">
        <title>Comparative genomics reveals the genomic features of Rhizophagus irregularis, R. cerebriforme, R. diaphanum and Gigaspora rosea, and their symbiotic lifestyle signature.</title>
        <authorList>
            <person name="Morin E."/>
            <person name="San Clemente H."/>
            <person name="Chen E.C.H."/>
            <person name="De La Providencia I."/>
            <person name="Hainaut M."/>
            <person name="Kuo A."/>
            <person name="Kohler A."/>
            <person name="Murat C."/>
            <person name="Tang N."/>
            <person name="Roy S."/>
            <person name="Loubradou J."/>
            <person name="Henrissat B."/>
            <person name="Grigoriev I.V."/>
            <person name="Corradi N."/>
            <person name="Roux C."/>
            <person name="Martin F.M."/>
        </authorList>
    </citation>
    <scope>NUCLEOTIDE SEQUENCE [LARGE SCALE GENOMIC DNA]</scope>
    <source>
        <strain evidence="1 2">DAOM 194757</strain>
    </source>
</reference>
<evidence type="ECO:0000313" key="1">
    <source>
        <dbReference type="EMBL" id="RIB02213.1"/>
    </source>
</evidence>